<organism evidence="2 3">
    <name type="scientific">Anopheles farauti</name>
    <dbReference type="NCBI Taxonomy" id="69004"/>
    <lineage>
        <taxon>Eukaryota</taxon>
        <taxon>Metazoa</taxon>
        <taxon>Ecdysozoa</taxon>
        <taxon>Arthropoda</taxon>
        <taxon>Hexapoda</taxon>
        <taxon>Insecta</taxon>
        <taxon>Pterygota</taxon>
        <taxon>Neoptera</taxon>
        <taxon>Endopterygota</taxon>
        <taxon>Diptera</taxon>
        <taxon>Nematocera</taxon>
        <taxon>Culicoidea</taxon>
        <taxon>Culicidae</taxon>
        <taxon>Anophelinae</taxon>
        <taxon>Anopheles</taxon>
    </lineage>
</organism>
<name>A0A182Q278_9DIPT</name>
<reference evidence="2" key="2">
    <citation type="submission" date="2020-05" db="UniProtKB">
        <authorList>
            <consortium name="EnsemblMetazoa"/>
        </authorList>
    </citation>
    <scope>IDENTIFICATION</scope>
    <source>
        <strain evidence="2">FAR1</strain>
    </source>
</reference>
<dbReference type="EnsemblMetazoa" id="AFAF001632-RA">
    <property type="protein sequence ID" value="AFAF001632-PA"/>
    <property type="gene ID" value="AFAF001632"/>
</dbReference>
<reference evidence="3" key="1">
    <citation type="submission" date="2014-01" db="EMBL/GenBank/DDBJ databases">
        <title>The Genome Sequence of Anopheles farauti FAR1 (V2).</title>
        <authorList>
            <consortium name="The Broad Institute Genomics Platform"/>
            <person name="Neafsey D.E."/>
            <person name="Besansky N."/>
            <person name="Howell P."/>
            <person name="Walton C."/>
            <person name="Young S.K."/>
            <person name="Zeng Q."/>
            <person name="Gargeya S."/>
            <person name="Fitzgerald M."/>
            <person name="Haas B."/>
            <person name="Abouelleil A."/>
            <person name="Allen A.W."/>
            <person name="Alvarado L."/>
            <person name="Arachchi H.M."/>
            <person name="Berlin A.M."/>
            <person name="Chapman S.B."/>
            <person name="Gainer-Dewar J."/>
            <person name="Goldberg J."/>
            <person name="Griggs A."/>
            <person name="Gujja S."/>
            <person name="Hansen M."/>
            <person name="Howarth C."/>
            <person name="Imamovic A."/>
            <person name="Ireland A."/>
            <person name="Larimer J."/>
            <person name="McCowan C."/>
            <person name="Murphy C."/>
            <person name="Pearson M."/>
            <person name="Poon T.W."/>
            <person name="Priest M."/>
            <person name="Roberts A."/>
            <person name="Saif S."/>
            <person name="Shea T."/>
            <person name="Sisk P."/>
            <person name="Sykes S."/>
            <person name="Wortman J."/>
            <person name="Nusbaum C."/>
            <person name="Birren B."/>
        </authorList>
    </citation>
    <scope>NUCLEOTIDE SEQUENCE [LARGE SCALE GENOMIC DNA]</scope>
    <source>
        <strain evidence="3">FAR1</strain>
    </source>
</reference>
<dbReference type="AlphaFoldDB" id="A0A182Q278"/>
<dbReference type="STRING" id="69004.A0A182Q278"/>
<dbReference type="EMBL" id="AXCN02000201">
    <property type="status" value="NOT_ANNOTATED_CDS"/>
    <property type="molecule type" value="Genomic_DNA"/>
</dbReference>
<keyword evidence="3" id="KW-1185">Reference proteome</keyword>
<protein>
    <submittedName>
        <fullName evidence="2">Uncharacterized protein</fullName>
    </submittedName>
</protein>
<dbReference type="VEuPathDB" id="VectorBase:AFAF001632"/>
<proteinExistence type="predicted"/>
<evidence type="ECO:0000313" key="2">
    <source>
        <dbReference type="EnsemblMetazoa" id="AFAF001632-PA"/>
    </source>
</evidence>
<feature type="chain" id="PRO_5008132159" evidence="1">
    <location>
        <begin position="24"/>
        <end position="250"/>
    </location>
</feature>
<dbReference type="Proteomes" id="UP000075886">
    <property type="component" value="Unassembled WGS sequence"/>
</dbReference>
<feature type="signal peptide" evidence="1">
    <location>
        <begin position="1"/>
        <end position="23"/>
    </location>
</feature>
<evidence type="ECO:0000313" key="3">
    <source>
        <dbReference type="Proteomes" id="UP000075886"/>
    </source>
</evidence>
<evidence type="ECO:0000256" key="1">
    <source>
        <dbReference type="SAM" id="SignalP"/>
    </source>
</evidence>
<accession>A0A182Q278</accession>
<sequence>MAALWVKCIQLFVFCIAIDSIACARKPTDVLSDVCSTAFSEGAHGTREGYSKRVRDPSKHISTRLVRYFWFGGVLQAISEETGIARDKLVTGGASQFQDQSSGRGRGIHAAHVIRVGTINSQLKSKSDSLNRALQNFIGHTQNVLREANVWHGVGGDIDRYQSDKLTALADVDFTGPLEPTNRRKVEDLITPFREIIDKYVQSGDAQAKTVLEEDKVTVYCVGPMMLFEEGKAGYDMVKNGDFVKHYDRA</sequence>
<keyword evidence="1" id="KW-0732">Signal</keyword>